<gene>
    <name evidence="11" type="ORF">DR999_PMT01828</name>
</gene>
<feature type="domain" description="Sushi" evidence="10">
    <location>
        <begin position="571"/>
        <end position="628"/>
    </location>
</feature>
<feature type="chain" id="PRO_5020024824" evidence="9">
    <location>
        <begin position="18"/>
        <end position="1247"/>
    </location>
</feature>
<dbReference type="FunFam" id="2.10.70.10:FF:000060">
    <property type="entry name" value="Complement inhibitory factor H"/>
    <property type="match status" value="1"/>
</dbReference>
<dbReference type="SUPFAM" id="SSF57535">
    <property type="entry name" value="Complement control module/SCR domain"/>
    <property type="match status" value="20"/>
</dbReference>
<keyword evidence="2" id="KW-0964">Secreted</keyword>
<dbReference type="EMBL" id="QXTE01000008">
    <property type="protein sequence ID" value="TFK14800.1"/>
    <property type="molecule type" value="Genomic_DNA"/>
</dbReference>
<evidence type="ECO:0000256" key="2">
    <source>
        <dbReference type="ARBA" id="ARBA00022525"/>
    </source>
</evidence>
<dbReference type="Pfam" id="PF00084">
    <property type="entry name" value="Sushi"/>
    <property type="match status" value="17"/>
</dbReference>
<evidence type="ECO:0000256" key="4">
    <source>
        <dbReference type="ARBA" id="ARBA00022729"/>
    </source>
</evidence>
<feature type="domain" description="Sushi" evidence="10">
    <location>
        <begin position="392"/>
        <end position="450"/>
    </location>
</feature>
<comment type="subcellular location">
    <subcellularLocation>
        <location evidence="1">Secreted</location>
    </subcellularLocation>
</comment>
<evidence type="ECO:0000256" key="5">
    <source>
        <dbReference type="ARBA" id="ARBA00022737"/>
    </source>
</evidence>
<feature type="domain" description="Sushi" evidence="10">
    <location>
        <begin position="692"/>
        <end position="751"/>
    </location>
</feature>
<sequence>MILLGYTVLLLLWTCTAENDCETPPPRRTKEILTGTWDKASYPHGTSATYNCRPGFIKLGRVTFECTNGVWKHLHPYVECRNKPCGHPGDIQFGSFELTAGTEFVFGARVEYKCDEGYQMLSQRNFRECQADGWNNELPHCEVRKCLPVKAPEHGKILATGVYEADQEFSFGQVIQFECNEDYKLSGSKEIHCSDDGNWNAEVPRCIVITCDPPIIKNGNLMMPKRVYRENEQLQFTCKTGYTFGERSDAECTKYGWRPEPVCKEIRCDPPTVTNGSYRPEKRVFRESDVIRIYCDRGFHFETYNRVNTAECTKNGWLPIPRCILRPCDYPHLENGELSGYYENNRERVFPAYIGGSVDYKCHDGYISKSEERWARSRCTKEGWDPMPKCLRKCSLDHLENGRFLHLSWKTYKEGDEISYECDREYSPENMKAKATCTKNDWSPTPRCIFKKICEKVDIQNGYYSQSQNSFNLNEEATYSCQIGFTTPEGNEVGKTQCLKGGWTPLPKCIKTCRKPTFKNINFRTNESVFLPEKILEYECADGYQTVNKIITGYTECGINGWTPEPQCLAIECEMLTLSHVRISPMKGKYDNGDVVTFSCAKNLIRVGPDSSQCYYFGWFPASPTCKVETQVCGPPTRITNGNIISELNEKYQHGDSVEYECNRRFRMIGFRKIECIDGEWTSSPSCIEEEKPCKKPPSINNGNAVNVVDHPQYVHGDTVEYECEENYVTVGPKTVKCLSGEWTSPPSCANQFATCELPENSENITILQTDTKKKIYKQNERITYKCISDATNFKQAICTNGEWSPKLDCIEIKRKCPPPPQLPGAIKITETRNYESGEKIAFTCLKHFERQGVKEVMCENGKWQSPPRCVEEKACLQPPSIENGEIRSLENQNLRQEQSGPVTYRNGAVLTYSCNPGFMLRGRPEIICETGKWTSAPTCVEMPCTGVPDVFNAATESRVKGSYAPGETVRYQCHPGFAINGSPDVTCRAGKWSKQPICEDVTCGAPPVVTNAATVNNEKRRYLPGVRVQYKCHEGFESMGLNYVTCHGREWSQPPICKDMRCTPPPAISDGNILTPKKRRYLPGDRVRYQCRRGLSLIGSVTVTCKEGKWSQSPLCRESAGKCGPPPPIDYGDTLAFVQAEYDLGSRVEYKCQSFHKMEGSAFVSCESGQWTDPPVCLEPCTASPEEMEENNIKLKWSWERKLYSESGDFIEFMCKEEYIADPSSLFRVQCVKGKLAYPKCKGTSG</sequence>
<reference evidence="11 12" key="1">
    <citation type="submission" date="2019-04" db="EMBL/GenBank/DDBJ databases">
        <title>Draft genome of the big-headed turtle Platysternon megacephalum.</title>
        <authorList>
            <person name="Gong S."/>
        </authorList>
    </citation>
    <scope>NUCLEOTIDE SEQUENCE [LARGE SCALE GENOMIC DNA]</scope>
    <source>
        <strain evidence="11">DO16091913</strain>
        <tissue evidence="11">Muscle</tissue>
    </source>
</reference>
<feature type="disulfide bond" evidence="8">
    <location>
        <begin position="394"/>
        <end position="437"/>
    </location>
</feature>
<keyword evidence="4 9" id="KW-0732">Signal</keyword>
<feature type="domain" description="Sushi" evidence="10">
    <location>
        <begin position="144"/>
        <end position="208"/>
    </location>
</feature>
<feature type="disulfide bond" evidence="8">
    <location>
        <begin position="1004"/>
        <end position="1047"/>
    </location>
</feature>
<feature type="domain" description="Sushi" evidence="10">
    <location>
        <begin position="209"/>
        <end position="265"/>
    </location>
</feature>
<feature type="disulfide bond" evidence="8">
    <location>
        <begin position="179"/>
        <end position="206"/>
    </location>
</feature>
<dbReference type="PANTHER" id="PTHR45785:SF7">
    <property type="entry name" value="COMPLEMENT FACTOR H"/>
    <property type="match status" value="1"/>
</dbReference>
<feature type="disulfide bond" evidence="8">
    <location>
        <begin position="633"/>
        <end position="676"/>
    </location>
</feature>
<feature type="domain" description="Sushi" evidence="10">
    <location>
        <begin position="874"/>
        <end position="942"/>
    </location>
</feature>
<feature type="domain" description="Sushi" evidence="10">
    <location>
        <begin position="452"/>
        <end position="511"/>
    </location>
</feature>
<dbReference type="STRING" id="55544.A0A4D9FA86"/>
<dbReference type="PANTHER" id="PTHR45785">
    <property type="entry name" value="COMPLEMENT FACTOR H-RELATED"/>
    <property type="match status" value="1"/>
</dbReference>
<dbReference type="AlphaFoldDB" id="A0A4D9FA86"/>
<evidence type="ECO:0000256" key="6">
    <source>
        <dbReference type="ARBA" id="ARBA00023157"/>
    </source>
</evidence>
<dbReference type="PROSITE" id="PS50923">
    <property type="entry name" value="SUSHI"/>
    <property type="match status" value="16"/>
</dbReference>
<keyword evidence="6 8" id="KW-1015">Disulfide bond</keyword>
<feature type="disulfide bond" evidence="8">
    <location>
        <begin position="1063"/>
        <end position="1106"/>
    </location>
</feature>
<dbReference type="FunFam" id="2.10.70.10:FF:000026">
    <property type="entry name" value="Complement inhibitory factor H"/>
    <property type="match status" value="1"/>
</dbReference>
<dbReference type="Proteomes" id="UP000297703">
    <property type="component" value="Unassembled WGS sequence"/>
</dbReference>
<feature type="disulfide bond" evidence="8">
    <location>
        <begin position="945"/>
        <end position="988"/>
    </location>
</feature>
<evidence type="ECO:0000256" key="3">
    <source>
        <dbReference type="ARBA" id="ARBA00022659"/>
    </source>
</evidence>
<dbReference type="GO" id="GO:0006956">
    <property type="term" value="P:complement activation"/>
    <property type="evidence" value="ECO:0007669"/>
    <property type="project" value="TreeGrafter"/>
</dbReference>
<keyword evidence="5" id="KW-0677">Repeat</keyword>
<dbReference type="InterPro" id="IPR051503">
    <property type="entry name" value="ComplSys_Reg/VirEntry_Med"/>
</dbReference>
<feature type="disulfide bond" evidence="8">
    <location>
        <begin position="1124"/>
        <end position="1167"/>
    </location>
</feature>
<comment type="caution">
    <text evidence="11">The sequence shown here is derived from an EMBL/GenBank/DDBJ whole genome shotgun (WGS) entry which is preliminary data.</text>
</comment>
<dbReference type="CDD" id="cd00033">
    <property type="entry name" value="CCP"/>
    <property type="match status" value="15"/>
</dbReference>
<evidence type="ECO:0000256" key="7">
    <source>
        <dbReference type="ARBA" id="ARBA00023180"/>
    </source>
</evidence>
<evidence type="ECO:0000256" key="1">
    <source>
        <dbReference type="ARBA" id="ARBA00004613"/>
    </source>
</evidence>
<protein>
    <submittedName>
        <fullName evidence="11">Complement factor H</fullName>
    </submittedName>
</protein>
<feature type="domain" description="Sushi" evidence="10">
    <location>
        <begin position="83"/>
        <end position="143"/>
    </location>
</feature>
<feature type="signal peptide" evidence="9">
    <location>
        <begin position="1"/>
        <end position="17"/>
    </location>
</feature>
<feature type="domain" description="Sushi" evidence="10">
    <location>
        <begin position="815"/>
        <end position="872"/>
    </location>
</feature>
<feature type="domain" description="Sushi" evidence="10">
    <location>
        <begin position="266"/>
        <end position="325"/>
    </location>
</feature>
<dbReference type="SMART" id="SM00032">
    <property type="entry name" value="CCP"/>
    <property type="match status" value="19"/>
</dbReference>
<dbReference type="InterPro" id="IPR000436">
    <property type="entry name" value="Sushi_SCR_CCP_dom"/>
</dbReference>
<keyword evidence="7" id="KW-0325">Glycoprotein</keyword>
<evidence type="ECO:0000259" key="10">
    <source>
        <dbReference type="PROSITE" id="PS50923"/>
    </source>
</evidence>
<dbReference type="InterPro" id="IPR035976">
    <property type="entry name" value="Sushi/SCR/CCP_sf"/>
</dbReference>
<feature type="domain" description="Sushi" evidence="10">
    <location>
        <begin position="631"/>
        <end position="689"/>
    </location>
</feature>
<keyword evidence="12" id="KW-1185">Reference proteome</keyword>
<feature type="domain" description="Sushi" evidence="10">
    <location>
        <begin position="1061"/>
        <end position="1119"/>
    </location>
</feature>
<feature type="disulfide bond" evidence="8">
    <location>
        <begin position="114"/>
        <end position="141"/>
    </location>
</feature>
<evidence type="ECO:0000313" key="11">
    <source>
        <dbReference type="EMBL" id="TFK14800.1"/>
    </source>
</evidence>
<dbReference type="OrthoDB" id="10051774at2759"/>
<feature type="domain" description="Sushi" evidence="10">
    <location>
        <begin position="19"/>
        <end position="82"/>
    </location>
</feature>
<dbReference type="GO" id="GO:0001851">
    <property type="term" value="F:complement component C3b binding"/>
    <property type="evidence" value="ECO:0007669"/>
    <property type="project" value="TreeGrafter"/>
</dbReference>
<accession>A0A4D9FA86</accession>
<reference evidence="11 12" key="2">
    <citation type="submission" date="2019-04" db="EMBL/GenBank/DDBJ databases">
        <title>The genome sequence of big-headed turtle.</title>
        <authorList>
            <person name="Gong S."/>
        </authorList>
    </citation>
    <scope>NUCLEOTIDE SEQUENCE [LARGE SCALE GENOMIC DNA]</scope>
    <source>
        <strain evidence="11">DO16091913</strain>
        <tissue evidence="11">Muscle</tissue>
    </source>
</reference>
<feature type="domain" description="Sushi" evidence="10">
    <location>
        <begin position="943"/>
        <end position="1001"/>
    </location>
</feature>
<feature type="domain" description="Sushi" evidence="10">
    <location>
        <begin position="1002"/>
        <end position="1060"/>
    </location>
</feature>
<proteinExistence type="predicted"/>
<feature type="domain" description="Sushi" evidence="10">
    <location>
        <begin position="1122"/>
        <end position="1180"/>
    </location>
</feature>
<comment type="caution">
    <text evidence="8">Lacks conserved residue(s) required for the propagation of feature annotation.</text>
</comment>
<evidence type="ECO:0000313" key="12">
    <source>
        <dbReference type="Proteomes" id="UP000297703"/>
    </source>
</evidence>
<dbReference type="Gene3D" id="2.10.70.10">
    <property type="entry name" value="Complement Module, domain 1"/>
    <property type="match status" value="20"/>
</dbReference>
<dbReference type="FunFam" id="2.10.70.10:FF:000054">
    <property type="entry name" value="Complement inhibitory factor H"/>
    <property type="match status" value="1"/>
</dbReference>
<evidence type="ECO:0000256" key="9">
    <source>
        <dbReference type="SAM" id="SignalP"/>
    </source>
</evidence>
<dbReference type="GO" id="GO:0005615">
    <property type="term" value="C:extracellular space"/>
    <property type="evidence" value="ECO:0007669"/>
    <property type="project" value="TreeGrafter"/>
</dbReference>
<evidence type="ECO:0000256" key="8">
    <source>
        <dbReference type="PROSITE-ProRule" id="PRU00302"/>
    </source>
</evidence>
<organism evidence="11 12">
    <name type="scientific">Platysternon megacephalum</name>
    <name type="common">big-headed turtle</name>
    <dbReference type="NCBI Taxonomy" id="55544"/>
    <lineage>
        <taxon>Eukaryota</taxon>
        <taxon>Metazoa</taxon>
        <taxon>Chordata</taxon>
        <taxon>Craniata</taxon>
        <taxon>Vertebrata</taxon>
        <taxon>Euteleostomi</taxon>
        <taxon>Archelosauria</taxon>
        <taxon>Testudinata</taxon>
        <taxon>Testudines</taxon>
        <taxon>Cryptodira</taxon>
        <taxon>Durocryptodira</taxon>
        <taxon>Testudinoidea</taxon>
        <taxon>Platysternidae</taxon>
        <taxon>Platysternon</taxon>
    </lineage>
</organism>
<name>A0A4D9FA86_9SAUR</name>
<keyword evidence="3 8" id="KW-0768">Sushi</keyword>